<dbReference type="EMBL" id="BSNZ01000026">
    <property type="protein sequence ID" value="GLQ85798.1"/>
    <property type="molecule type" value="Genomic_DNA"/>
</dbReference>
<name>A0AA37SJG0_9PROT</name>
<evidence type="ECO:0000313" key="2">
    <source>
        <dbReference type="Proteomes" id="UP001156708"/>
    </source>
</evidence>
<protein>
    <submittedName>
        <fullName evidence="1">Uncharacterized protein</fullName>
    </submittedName>
</protein>
<organism evidence="1 2">
    <name type="scientific">Gluconobacter sphaericus NBRC 12467</name>
    <dbReference type="NCBI Taxonomy" id="1307951"/>
    <lineage>
        <taxon>Bacteria</taxon>
        <taxon>Pseudomonadati</taxon>
        <taxon>Pseudomonadota</taxon>
        <taxon>Alphaproteobacteria</taxon>
        <taxon>Acetobacterales</taxon>
        <taxon>Acetobacteraceae</taxon>
        <taxon>Gluconobacter</taxon>
    </lineage>
</organism>
<keyword evidence="2" id="KW-1185">Reference proteome</keyword>
<dbReference type="Proteomes" id="UP001156708">
    <property type="component" value="Unassembled WGS sequence"/>
</dbReference>
<reference evidence="2" key="1">
    <citation type="journal article" date="2019" name="Int. J. Syst. Evol. Microbiol.">
        <title>The Global Catalogue of Microorganisms (GCM) 10K type strain sequencing project: providing services to taxonomists for standard genome sequencing and annotation.</title>
        <authorList>
            <consortium name="The Broad Institute Genomics Platform"/>
            <consortium name="The Broad Institute Genome Sequencing Center for Infectious Disease"/>
            <person name="Wu L."/>
            <person name="Ma J."/>
        </authorList>
    </citation>
    <scope>NUCLEOTIDE SEQUENCE [LARGE SCALE GENOMIC DNA]</scope>
    <source>
        <strain evidence="2">NBRC 12467</strain>
    </source>
</reference>
<accession>A0AA37SJG0</accession>
<evidence type="ECO:0000313" key="1">
    <source>
        <dbReference type="EMBL" id="GLQ85798.1"/>
    </source>
</evidence>
<comment type="caution">
    <text evidence="1">The sequence shown here is derived from an EMBL/GenBank/DDBJ whole genome shotgun (WGS) entry which is preliminary data.</text>
</comment>
<dbReference type="AlphaFoldDB" id="A0AA37SJG0"/>
<sequence length="53" mass="5865">MALPIHLVMPELDTFDRSTGFQQGEQTGRAVLAARHGDNDAVIGREIRAHEVH</sequence>
<gene>
    <name evidence="1" type="ORF">GCM10007872_27080</name>
</gene>
<proteinExistence type="predicted"/>